<feature type="region of interest" description="Disordered" evidence="1">
    <location>
        <begin position="179"/>
        <end position="209"/>
    </location>
</feature>
<protein>
    <submittedName>
        <fullName evidence="2">Uncharacterized protein</fullName>
    </submittedName>
</protein>
<dbReference type="AlphaFoldDB" id="A0A841CX99"/>
<evidence type="ECO:0000256" key="1">
    <source>
        <dbReference type="SAM" id="MobiDB-lite"/>
    </source>
</evidence>
<evidence type="ECO:0000313" key="2">
    <source>
        <dbReference type="EMBL" id="MBB5960617.1"/>
    </source>
</evidence>
<dbReference type="EMBL" id="JACHJN010000018">
    <property type="protein sequence ID" value="MBB5960617.1"/>
    <property type="molecule type" value="Genomic_DNA"/>
</dbReference>
<accession>A0A841CX99</accession>
<sequence>MHKRTAVQPRRATTTPTALSRRTRIGSTWWSASTSARSSTRRRCGSCGRCWSGTGTAVAARSRRAGGLRRPLARGVAVVARGALTDRGAGFRHRVVIAMRMQTVEQGRYLGDRPPYGCRLVDAGPHPNRALARRGVRRQRLVPHPATAPVVGADLLLAPGGAQCRGYRPPPQRAIRAQLYGRRPGPQRTPGRPRLVVAHGGGGPGQSALHRSQVWNRTTTVVRPTAAATATPPPAPNGGRAAQPLSARGPPAGPTSQHTSPPGASLMIPIQNRPYDWSTNLISPSAATPPASHAPTAAPLRERAKHGQRLRAMISPPSSPIGSHVVPVTAVQPPVDQASRVPGRSWTFLDGRERDMAVVRCTA</sequence>
<keyword evidence="3" id="KW-1185">Reference proteome</keyword>
<feature type="region of interest" description="Disordered" evidence="1">
    <location>
        <begin position="223"/>
        <end position="270"/>
    </location>
</feature>
<feature type="compositionally biased region" description="Low complexity" evidence="1">
    <location>
        <begin position="181"/>
        <end position="194"/>
    </location>
</feature>
<dbReference type="Proteomes" id="UP000547510">
    <property type="component" value="Unassembled WGS sequence"/>
</dbReference>
<gene>
    <name evidence="2" type="ORF">FHS29_007245</name>
</gene>
<reference evidence="2 3" key="1">
    <citation type="submission" date="2020-08" db="EMBL/GenBank/DDBJ databases">
        <title>Genomic Encyclopedia of Type Strains, Phase III (KMG-III): the genomes of soil and plant-associated and newly described type strains.</title>
        <authorList>
            <person name="Whitman W."/>
        </authorList>
    </citation>
    <scope>NUCLEOTIDE SEQUENCE [LARGE SCALE GENOMIC DNA]</scope>
    <source>
        <strain evidence="2 3">CECT 8640</strain>
    </source>
</reference>
<proteinExistence type="predicted"/>
<feature type="region of interest" description="Disordered" evidence="1">
    <location>
        <begin position="1"/>
        <end position="20"/>
    </location>
</feature>
<name>A0A841CX99_9PSEU</name>
<comment type="caution">
    <text evidence="2">The sequence shown here is derived from an EMBL/GenBank/DDBJ whole genome shotgun (WGS) entry which is preliminary data.</text>
</comment>
<evidence type="ECO:0000313" key="3">
    <source>
        <dbReference type="Proteomes" id="UP000547510"/>
    </source>
</evidence>
<organism evidence="2 3">
    <name type="scientific">Saccharothrix tamanrassetensis</name>
    <dbReference type="NCBI Taxonomy" id="1051531"/>
    <lineage>
        <taxon>Bacteria</taxon>
        <taxon>Bacillati</taxon>
        <taxon>Actinomycetota</taxon>
        <taxon>Actinomycetes</taxon>
        <taxon>Pseudonocardiales</taxon>
        <taxon>Pseudonocardiaceae</taxon>
        <taxon>Saccharothrix</taxon>
    </lineage>
</organism>
<feature type="compositionally biased region" description="Polar residues" evidence="1">
    <location>
        <begin position="11"/>
        <end position="20"/>
    </location>
</feature>